<dbReference type="Gramene" id="OMERI11G15360.1">
    <property type="protein sequence ID" value="OMERI11G15360.1"/>
    <property type="gene ID" value="OMERI11G15360"/>
</dbReference>
<feature type="region of interest" description="Disordered" evidence="1">
    <location>
        <begin position="1"/>
        <end position="20"/>
    </location>
</feature>
<proteinExistence type="predicted"/>
<reference evidence="2" key="1">
    <citation type="submission" date="2015-04" db="UniProtKB">
        <authorList>
            <consortium name="EnsemblPlants"/>
        </authorList>
    </citation>
    <scope>IDENTIFICATION</scope>
</reference>
<dbReference type="HOGENOM" id="CLU_200013_0_0_1"/>
<dbReference type="EnsemblPlants" id="OMERI11G15360.1">
    <property type="protein sequence ID" value="OMERI11G15360.1"/>
    <property type="gene ID" value="OMERI11G15360"/>
</dbReference>
<protein>
    <submittedName>
        <fullName evidence="2">Uncharacterized protein</fullName>
    </submittedName>
</protein>
<dbReference type="STRING" id="40149.A0A0E0F7B3"/>
<reference evidence="2" key="2">
    <citation type="submission" date="2018-05" db="EMBL/GenBank/DDBJ databases">
        <title>OmerRS3 (Oryza meridionalis Reference Sequence Version 3).</title>
        <authorList>
            <person name="Zhang J."/>
            <person name="Kudrna D."/>
            <person name="Lee S."/>
            <person name="Talag J."/>
            <person name="Welchert J."/>
            <person name="Wing R.A."/>
        </authorList>
    </citation>
    <scope>NUCLEOTIDE SEQUENCE [LARGE SCALE GENOMIC DNA]</scope>
    <source>
        <strain evidence="2">cv. OR44</strain>
    </source>
</reference>
<evidence type="ECO:0000256" key="1">
    <source>
        <dbReference type="SAM" id="MobiDB-lite"/>
    </source>
</evidence>
<dbReference type="AlphaFoldDB" id="A0A0E0F7B3"/>
<accession>A0A0E0F7B3</accession>
<sequence>MAPVARVSPSEIGGGGGGGGGGLVGALEKRLVIGVVAEEEKEAKVVEGEKGATMTLATRWPPWK</sequence>
<keyword evidence="3" id="KW-1185">Reference proteome</keyword>
<dbReference type="Proteomes" id="UP000008021">
    <property type="component" value="Chromosome 11"/>
</dbReference>
<name>A0A0E0F7B3_9ORYZ</name>
<evidence type="ECO:0000313" key="3">
    <source>
        <dbReference type="Proteomes" id="UP000008021"/>
    </source>
</evidence>
<organism evidence="2">
    <name type="scientific">Oryza meridionalis</name>
    <dbReference type="NCBI Taxonomy" id="40149"/>
    <lineage>
        <taxon>Eukaryota</taxon>
        <taxon>Viridiplantae</taxon>
        <taxon>Streptophyta</taxon>
        <taxon>Embryophyta</taxon>
        <taxon>Tracheophyta</taxon>
        <taxon>Spermatophyta</taxon>
        <taxon>Magnoliopsida</taxon>
        <taxon>Liliopsida</taxon>
        <taxon>Poales</taxon>
        <taxon>Poaceae</taxon>
        <taxon>BOP clade</taxon>
        <taxon>Oryzoideae</taxon>
        <taxon>Oryzeae</taxon>
        <taxon>Oryzinae</taxon>
        <taxon>Oryza</taxon>
    </lineage>
</organism>
<evidence type="ECO:0000313" key="2">
    <source>
        <dbReference type="EnsemblPlants" id="OMERI11G15360.1"/>
    </source>
</evidence>